<dbReference type="RefSeq" id="WP_013556030.1">
    <property type="nucleotide sequence ID" value="NC_014958.1"/>
</dbReference>
<dbReference type="OrthoDB" id="3684496at2"/>
<keyword evidence="7" id="KW-1185">Reference proteome</keyword>
<dbReference type="GO" id="GO:0003700">
    <property type="term" value="F:DNA-binding transcription factor activity"/>
    <property type="evidence" value="ECO:0007669"/>
    <property type="project" value="InterPro"/>
</dbReference>
<protein>
    <submittedName>
        <fullName evidence="6">Transcriptional regulator, RpiR family</fullName>
    </submittedName>
</protein>
<dbReference type="InterPro" id="IPR047640">
    <property type="entry name" value="RpiR-like"/>
</dbReference>
<accession>E8U636</accession>
<name>E8U636_DEIML</name>
<dbReference type="InterPro" id="IPR001347">
    <property type="entry name" value="SIS_dom"/>
</dbReference>
<dbReference type="PANTHER" id="PTHR30514:SF1">
    <property type="entry name" value="HTH-TYPE TRANSCRIPTIONAL REGULATOR HEXR-RELATED"/>
    <property type="match status" value="1"/>
</dbReference>
<dbReference type="PANTHER" id="PTHR30514">
    <property type="entry name" value="GLUCOKINASE"/>
    <property type="match status" value="1"/>
</dbReference>
<dbReference type="InterPro" id="IPR036388">
    <property type="entry name" value="WH-like_DNA-bd_sf"/>
</dbReference>
<dbReference type="PROSITE" id="PS51464">
    <property type="entry name" value="SIS"/>
    <property type="match status" value="1"/>
</dbReference>
<dbReference type="CDD" id="cd05013">
    <property type="entry name" value="SIS_RpiR"/>
    <property type="match status" value="1"/>
</dbReference>
<evidence type="ECO:0000256" key="2">
    <source>
        <dbReference type="ARBA" id="ARBA00023125"/>
    </source>
</evidence>
<evidence type="ECO:0000259" key="5">
    <source>
        <dbReference type="PROSITE" id="PS51464"/>
    </source>
</evidence>
<keyword evidence="2" id="KW-0238">DNA-binding</keyword>
<evidence type="ECO:0000256" key="3">
    <source>
        <dbReference type="ARBA" id="ARBA00023163"/>
    </source>
</evidence>
<dbReference type="GO" id="GO:0003677">
    <property type="term" value="F:DNA binding"/>
    <property type="evidence" value="ECO:0007669"/>
    <property type="project" value="UniProtKB-KW"/>
</dbReference>
<dbReference type="PROSITE" id="PS51071">
    <property type="entry name" value="HTH_RPIR"/>
    <property type="match status" value="1"/>
</dbReference>
<evidence type="ECO:0000313" key="7">
    <source>
        <dbReference type="Proteomes" id="UP000008635"/>
    </source>
</evidence>
<reference evidence="7" key="2">
    <citation type="submission" date="2011-01" db="EMBL/GenBank/DDBJ databases">
        <title>The complete genome of Deinococcus maricopensis DSM 21211.</title>
        <authorList>
            <consortium name="US DOE Joint Genome Institute (JGI-PGF)"/>
            <person name="Lucas S."/>
            <person name="Copeland A."/>
            <person name="Lapidus A."/>
            <person name="Goodwin L."/>
            <person name="Pitluck S."/>
            <person name="Kyrpides N."/>
            <person name="Mavromatis K."/>
            <person name="Pagani I."/>
            <person name="Ivanova N."/>
            <person name="Ovchinnikova G."/>
            <person name="Zeytun A."/>
            <person name="Detter J.C."/>
            <person name="Han C."/>
            <person name="Land M."/>
            <person name="Hauser L."/>
            <person name="Markowitz V."/>
            <person name="Cheng J.-F."/>
            <person name="Hugenholtz P."/>
            <person name="Woyke T."/>
            <person name="Wu D."/>
            <person name="Pukall R."/>
            <person name="Gehrich-Schroeter G."/>
            <person name="Brambilla E."/>
            <person name="Klenk H.-P."/>
            <person name="Eisen J.A."/>
        </authorList>
    </citation>
    <scope>NUCLEOTIDE SEQUENCE [LARGE SCALE GENOMIC DNA]</scope>
    <source>
        <strain evidence="7">DSM 21211 / LMG 22137 / NRRL B-23946 / LB-34</strain>
    </source>
</reference>
<feature type="domain" description="HTH rpiR-type" evidence="4">
    <location>
        <begin position="13"/>
        <end position="89"/>
    </location>
</feature>
<dbReference type="SUPFAM" id="SSF46689">
    <property type="entry name" value="Homeodomain-like"/>
    <property type="match status" value="1"/>
</dbReference>
<evidence type="ECO:0000313" key="6">
    <source>
        <dbReference type="EMBL" id="ADV66525.1"/>
    </source>
</evidence>
<dbReference type="GO" id="GO:1901135">
    <property type="term" value="P:carbohydrate derivative metabolic process"/>
    <property type="evidence" value="ECO:0007669"/>
    <property type="project" value="InterPro"/>
</dbReference>
<proteinExistence type="predicted"/>
<gene>
    <name evidence="6" type="ordered locus">Deima_0870</name>
</gene>
<sequence length="287" mass="30956">MTTLPHARHAPQAGAIGRIKLQAHALTPSLHRVATHILERPHTVVHQTITELAQDARVGESSITRLCRKLGYPGFHAFKLALTADVVTSTPTPTPHGTTPSERASWLVRQTTLTLEETTHLLNAATLERAAYAIAHAPRVDVTGQGNSGFMAQYFAHRLMRVGISATAHTDPHLAAVGAATLPEQGVMIGITASGSTIDTVHHLRLARERGRFTLAITQRASSPVTRHADAVLYAAGQEAPLNDDTLTSFTSQALLLDVLYTTITPHLPNAPDTLRRTAESVVEKKY</sequence>
<dbReference type="InterPro" id="IPR000281">
    <property type="entry name" value="HTH_RpiR"/>
</dbReference>
<dbReference type="GO" id="GO:0097367">
    <property type="term" value="F:carbohydrate derivative binding"/>
    <property type="evidence" value="ECO:0007669"/>
    <property type="project" value="InterPro"/>
</dbReference>
<dbReference type="Gene3D" id="1.10.10.10">
    <property type="entry name" value="Winged helix-like DNA-binding domain superfamily/Winged helix DNA-binding domain"/>
    <property type="match status" value="1"/>
</dbReference>
<dbReference type="SUPFAM" id="SSF53697">
    <property type="entry name" value="SIS domain"/>
    <property type="match status" value="1"/>
</dbReference>
<dbReference type="KEGG" id="dmr:Deima_0870"/>
<organism evidence="6 7">
    <name type="scientific">Deinococcus maricopensis (strain DSM 21211 / LMG 22137 / NRRL B-23946 / LB-34)</name>
    <dbReference type="NCBI Taxonomy" id="709986"/>
    <lineage>
        <taxon>Bacteria</taxon>
        <taxon>Thermotogati</taxon>
        <taxon>Deinococcota</taxon>
        <taxon>Deinococci</taxon>
        <taxon>Deinococcales</taxon>
        <taxon>Deinococcaceae</taxon>
        <taxon>Deinococcus</taxon>
    </lineage>
</organism>
<dbReference type="Pfam" id="PF01380">
    <property type="entry name" value="SIS"/>
    <property type="match status" value="1"/>
</dbReference>
<feature type="domain" description="SIS" evidence="5">
    <location>
        <begin position="130"/>
        <end position="270"/>
    </location>
</feature>
<reference evidence="6 7" key="1">
    <citation type="journal article" date="2011" name="Stand. Genomic Sci.">
        <title>Complete genome sequence of Deinococcus maricopensis type strain (LB-34).</title>
        <authorList>
            <person name="Pukall R."/>
            <person name="Zeytun A."/>
            <person name="Lucas S."/>
            <person name="Lapidus A."/>
            <person name="Hammon N."/>
            <person name="Deshpande S."/>
            <person name="Nolan M."/>
            <person name="Cheng J.F."/>
            <person name="Pitluck S."/>
            <person name="Liolios K."/>
            <person name="Pagani I."/>
            <person name="Mikhailova N."/>
            <person name="Ivanova N."/>
            <person name="Mavromatis K."/>
            <person name="Pati A."/>
            <person name="Tapia R."/>
            <person name="Han C."/>
            <person name="Goodwin L."/>
            <person name="Chen A."/>
            <person name="Palaniappan K."/>
            <person name="Land M."/>
            <person name="Hauser L."/>
            <person name="Chang Y.J."/>
            <person name="Jeffries C.D."/>
            <person name="Brambilla E.M."/>
            <person name="Rohde M."/>
            <person name="Goker M."/>
            <person name="Detter J.C."/>
            <person name="Woyke T."/>
            <person name="Bristow J."/>
            <person name="Eisen J.A."/>
            <person name="Markowitz V."/>
            <person name="Hugenholtz P."/>
            <person name="Kyrpides N.C."/>
            <person name="Klenk H.P."/>
        </authorList>
    </citation>
    <scope>NUCLEOTIDE SEQUENCE [LARGE SCALE GENOMIC DNA]</scope>
    <source>
        <strain evidence="7">DSM 21211 / LMG 22137 / NRRL B-23946 / LB-34</strain>
    </source>
</reference>
<dbReference type="InterPro" id="IPR046348">
    <property type="entry name" value="SIS_dom_sf"/>
</dbReference>
<dbReference type="Proteomes" id="UP000008635">
    <property type="component" value="Chromosome"/>
</dbReference>
<dbReference type="eggNOG" id="COG1737">
    <property type="taxonomic scope" value="Bacteria"/>
</dbReference>
<keyword evidence="1" id="KW-0805">Transcription regulation</keyword>
<dbReference type="InterPro" id="IPR009057">
    <property type="entry name" value="Homeodomain-like_sf"/>
</dbReference>
<dbReference type="HOGENOM" id="CLU_055769_0_3_0"/>
<dbReference type="InterPro" id="IPR035472">
    <property type="entry name" value="RpiR-like_SIS"/>
</dbReference>
<evidence type="ECO:0000256" key="1">
    <source>
        <dbReference type="ARBA" id="ARBA00023015"/>
    </source>
</evidence>
<dbReference type="STRING" id="709986.Deima_0870"/>
<dbReference type="Pfam" id="PF01418">
    <property type="entry name" value="HTH_6"/>
    <property type="match status" value="1"/>
</dbReference>
<evidence type="ECO:0000259" key="4">
    <source>
        <dbReference type="PROSITE" id="PS51071"/>
    </source>
</evidence>
<dbReference type="EMBL" id="CP002454">
    <property type="protein sequence ID" value="ADV66525.1"/>
    <property type="molecule type" value="Genomic_DNA"/>
</dbReference>
<keyword evidence="3" id="KW-0804">Transcription</keyword>
<dbReference type="AlphaFoldDB" id="E8U636"/>
<dbReference type="Gene3D" id="3.40.50.10490">
    <property type="entry name" value="Glucose-6-phosphate isomerase like protein, domain 1"/>
    <property type="match status" value="1"/>
</dbReference>